<evidence type="ECO:0000256" key="3">
    <source>
        <dbReference type="ARBA" id="ARBA00023163"/>
    </source>
</evidence>
<dbReference type="SUPFAM" id="SSF46689">
    <property type="entry name" value="Homeodomain-like"/>
    <property type="match status" value="2"/>
</dbReference>
<dbReference type="GO" id="GO:0003700">
    <property type="term" value="F:DNA-binding transcription factor activity"/>
    <property type="evidence" value="ECO:0007669"/>
    <property type="project" value="InterPro"/>
</dbReference>
<protein>
    <submittedName>
        <fullName evidence="5">AraC-like DNA-binding protein</fullName>
    </submittedName>
</protein>
<dbReference type="InterPro" id="IPR009057">
    <property type="entry name" value="Homeodomain-like_sf"/>
</dbReference>
<dbReference type="OrthoDB" id="9816011at2"/>
<dbReference type="Gene3D" id="2.60.120.10">
    <property type="entry name" value="Jelly Rolls"/>
    <property type="match status" value="1"/>
</dbReference>
<sequence length="285" mass="33282">MKAHLERLTKAQTSWQFLLRELKEIPFEWHFHPAYELTFSINSTGKRYVGDNIEEYTDNDLTLIGPNLPHTWHSQNALEPEEPISVIVLWFNHHWIESVTGVFPELASLKDTLNQSHQGIQFSESLAHQLRPRFLEMIQADEARKLTLLLDILVCLQNQPYKKLASSKFNTQQTTLNQQKKLSQILSWIHKYFATQITLDDAANIGTMSTSHFVRFFKANMQQSFNQYLNEVRIGHACSLLISSELPVSLIAEKSGFLNQSNFNRQFKKFKHMSPLQFRKLWHIK</sequence>
<dbReference type="SUPFAM" id="SSF51215">
    <property type="entry name" value="Regulatory protein AraC"/>
    <property type="match status" value="1"/>
</dbReference>
<name>A0A368ZY41_9GAMM</name>
<dbReference type="Gene3D" id="1.10.10.60">
    <property type="entry name" value="Homeodomain-like"/>
    <property type="match status" value="2"/>
</dbReference>
<dbReference type="PANTHER" id="PTHR43280:SF27">
    <property type="entry name" value="TRANSCRIPTIONAL REGULATOR MTLR"/>
    <property type="match status" value="1"/>
</dbReference>
<dbReference type="AlphaFoldDB" id="A0A368ZY41"/>
<proteinExistence type="predicted"/>
<evidence type="ECO:0000259" key="4">
    <source>
        <dbReference type="PROSITE" id="PS01124"/>
    </source>
</evidence>
<keyword evidence="2 5" id="KW-0238">DNA-binding</keyword>
<dbReference type="RefSeq" id="WP_114412122.1">
    <property type="nucleotide sequence ID" value="NZ_QPJQ01000016.1"/>
</dbReference>
<dbReference type="EMBL" id="QPJQ01000016">
    <property type="protein sequence ID" value="RCX01962.1"/>
    <property type="molecule type" value="Genomic_DNA"/>
</dbReference>
<keyword evidence="3" id="KW-0804">Transcription</keyword>
<dbReference type="PROSITE" id="PS01124">
    <property type="entry name" value="HTH_ARAC_FAMILY_2"/>
    <property type="match status" value="1"/>
</dbReference>
<dbReference type="InterPro" id="IPR037923">
    <property type="entry name" value="HTH-like"/>
</dbReference>
<dbReference type="InterPro" id="IPR018060">
    <property type="entry name" value="HTH_AraC"/>
</dbReference>
<accession>A0A368ZY41</accession>
<feature type="domain" description="HTH araC/xylS-type" evidence="4">
    <location>
        <begin position="183"/>
        <end position="281"/>
    </location>
</feature>
<evidence type="ECO:0000313" key="5">
    <source>
        <dbReference type="EMBL" id="RCX01962.1"/>
    </source>
</evidence>
<dbReference type="PANTHER" id="PTHR43280">
    <property type="entry name" value="ARAC-FAMILY TRANSCRIPTIONAL REGULATOR"/>
    <property type="match status" value="1"/>
</dbReference>
<reference evidence="5 6" key="1">
    <citation type="submission" date="2018-07" db="EMBL/GenBank/DDBJ databases">
        <title>Genomic Encyclopedia of Type Strains, Phase III (KMG-III): the genomes of soil and plant-associated and newly described type strains.</title>
        <authorList>
            <person name="Whitman W."/>
        </authorList>
    </citation>
    <scope>NUCLEOTIDE SEQUENCE [LARGE SCALE GENOMIC DNA]</scope>
    <source>
        <strain evidence="5 6">CECT 7731</strain>
    </source>
</reference>
<gene>
    <name evidence="5" type="ORF">DFP77_1168</name>
</gene>
<evidence type="ECO:0000313" key="6">
    <source>
        <dbReference type="Proteomes" id="UP000253506"/>
    </source>
</evidence>
<organism evidence="5 6">
    <name type="scientific">Marinomonas foliarum</name>
    <dbReference type="NCBI Taxonomy" id="491950"/>
    <lineage>
        <taxon>Bacteria</taxon>
        <taxon>Pseudomonadati</taxon>
        <taxon>Pseudomonadota</taxon>
        <taxon>Gammaproteobacteria</taxon>
        <taxon>Oceanospirillales</taxon>
        <taxon>Oceanospirillaceae</taxon>
        <taxon>Marinomonas</taxon>
    </lineage>
</organism>
<dbReference type="InterPro" id="IPR014710">
    <property type="entry name" value="RmlC-like_jellyroll"/>
</dbReference>
<keyword evidence="1" id="KW-0805">Transcription regulation</keyword>
<evidence type="ECO:0000256" key="2">
    <source>
        <dbReference type="ARBA" id="ARBA00023125"/>
    </source>
</evidence>
<dbReference type="Proteomes" id="UP000253506">
    <property type="component" value="Unassembled WGS sequence"/>
</dbReference>
<evidence type="ECO:0000256" key="1">
    <source>
        <dbReference type="ARBA" id="ARBA00023015"/>
    </source>
</evidence>
<dbReference type="Pfam" id="PF12833">
    <property type="entry name" value="HTH_18"/>
    <property type="match status" value="1"/>
</dbReference>
<dbReference type="SMART" id="SM00342">
    <property type="entry name" value="HTH_ARAC"/>
    <property type="match status" value="1"/>
</dbReference>
<dbReference type="GO" id="GO:0043565">
    <property type="term" value="F:sequence-specific DNA binding"/>
    <property type="evidence" value="ECO:0007669"/>
    <property type="project" value="InterPro"/>
</dbReference>
<comment type="caution">
    <text evidence="5">The sequence shown here is derived from an EMBL/GenBank/DDBJ whole genome shotgun (WGS) entry which is preliminary data.</text>
</comment>